<dbReference type="GO" id="GO:0009686">
    <property type="term" value="P:gibberellin biosynthetic process"/>
    <property type="evidence" value="ECO:0007669"/>
    <property type="project" value="InterPro"/>
</dbReference>
<keyword evidence="6 7" id="KW-0408">Iron</keyword>
<dbReference type="PANTHER" id="PTHR47283:SF1">
    <property type="entry name" value="ENT-KAURENE OXIDASE, CHLOROPLASTIC"/>
    <property type="match status" value="1"/>
</dbReference>
<evidence type="ECO:0000256" key="2">
    <source>
        <dbReference type="ARBA" id="ARBA00010617"/>
    </source>
</evidence>
<name>A0A6D2JI03_9BRAS</name>
<sequence>MHRDHPQEPVNFRAIFAHELFGVALKQAFGKDVEPIYVKELGVTMSKDEIFKKQDDDCYLNFLMTEAKTLTMEQIAILVWETIIETADTALVTTEWAIYELAKHQHVQDCLCKEIKSLRGGENIKEEHLPRFLMSMESSMKPLGNTVRFLLFPFAILTKILKLEAIMSLQEVAINIYACNMDKNRWERPEEWWPERFLDDRYESSDLHKTMAFGAGKRVCAGALQVSLMAGIAIARLVQEFEWNLEMGKKRMWIHMA</sequence>
<keyword evidence="9" id="KW-1185">Reference proteome</keyword>
<dbReference type="GO" id="GO:0009707">
    <property type="term" value="C:chloroplast outer membrane"/>
    <property type="evidence" value="ECO:0007669"/>
    <property type="project" value="TreeGrafter"/>
</dbReference>
<evidence type="ECO:0000256" key="7">
    <source>
        <dbReference type="RuleBase" id="RU000461"/>
    </source>
</evidence>
<protein>
    <recommendedName>
        <fullName evidence="10">Cytochrome P450</fullName>
    </recommendedName>
</protein>
<dbReference type="PANTHER" id="PTHR47283">
    <property type="entry name" value="ENT-KAURENE OXIDASE, CHLOROPLASTIC"/>
    <property type="match status" value="1"/>
</dbReference>
<dbReference type="AlphaFoldDB" id="A0A6D2JI03"/>
<evidence type="ECO:0000313" key="8">
    <source>
        <dbReference type="EMBL" id="CAA7036468.1"/>
    </source>
</evidence>
<dbReference type="GO" id="GO:0005506">
    <property type="term" value="F:iron ion binding"/>
    <property type="evidence" value="ECO:0007669"/>
    <property type="project" value="InterPro"/>
</dbReference>
<dbReference type="GO" id="GO:0010241">
    <property type="term" value="P:ent-kaurene oxidation to kaurenoic acid"/>
    <property type="evidence" value="ECO:0007669"/>
    <property type="project" value="InterPro"/>
</dbReference>
<proteinExistence type="inferred from homology"/>
<keyword evidence="4" id="KW-1133">Transmembrane helix</keyword>
<dbReference type="OrthoDB" id="2789670at2759"/>
<evidence type="ECO:0000256" key="3">
    <source>
        <dbReference type="ARBA" id="ARBA00022692"/>
    </source>
</evidence>
<dbReference type="InterPro" id="IPR044225">
    <property type="entry name" value="KO_chloroplastic"/>
</dbReference>
<accession>A0A6D2JI03</accession>
<keyword evidence="7" id="KW-0560">Oxidoreductase</keyword>
<keyword evidence="5" id="KW-0472">Membrane</keyword>
<dbReference type="GO" id="GO:0052615">
    <property type="term" value="F:ent-kaurene oxidase activity"/>
    <property type="evidence" value="ECO:0007669"/>
    <property type="project" value="InterPro"/>
</dbReference>
<dbReference type="SUPFAM" id="SSF48264">
    <property type="entry name" value="Cytochrome P450"/>
    <property type="match status" value="1"/>
</dbReference>
<evidence type="ECO:0000256" key="4">
    <source>
        <dbReference type="ARBA" id="ARBA00022989"/>
    </source>
</evidence>
<comment type="cofactor">
    <cofactor evidence="6">
        <name>heme</name>
        <dbReference type="ChEBI" id="CHEBI:30413"/>
    </cofactor>
</comment>
<keyword evidence="6 7" id="KW-0479">Metal-binding</keyword>
<dbReference type="PRINTS" id="PR00463">
    <property type="entry name" value="EP450I"/>
</dbReference>
<comment type="caution">
    <text evidence="8">The sequence shown here is derived from an EMBL/GenBank/DDBJ whole genome shotgun (WGS) entry which is preliminary data.</text>
</comment>
<comment type="subcellular location">
    <subcellularLocation>
        <location evidence="1">Membrane</location>
        <topology evidence="1">Single-pass membrane protein</topology>
    </subcellularLocation>
</comment>
<dbReference type="PROSITE" id="PS00086">
    <property type="entry name" value="CYTOCHROME_P450"/>
    <property type="match status" value="1"/>
</dbReference>
<dbReference type="InterPro" id="IPR017972">
    <property type="entry name" value="Cyt_P450_CS"/>
</dbReference>
<dbReference type="GO" id="GO:0016709">
    <property type="term" value="F:oxidoreductase activity, acting on paired donors, with incorporation or reduction of molecular oxygen, NAD(P)H as one donor, and incorporation of one atom of oxygen"/>
    <property type="evidence" value="ECO:0007669"/>
    <property type="project" value="TreeGrafter"/>
</dbReference>
<dbReference type="EMBL" id="CACVBM020001163">
    <property type="protein sequence ID" value="CAA7036468.1"/>
    <property type="molecule type" value="Genomic_DNA"/>
</dbReference>
<dbReference type="Gene3D" id="1.10.630.10">
    <property type="entry name" value="Cytochrome P450"/>
    <property type="match status" value="2"/>
</dbReference>
<dbReference type="Pfam" id="PF00067">
    <property type="entry name" value="p450"/>
    <property type="match status" value="2"/>
</dbReference>
<feature type="binding site" description="axial binding residue" evidence="6">
    <location>
        <position position="220"/>
    </location>
    <ligand>
        <name>heme</name>
        <dbReference type="ChEBI" id="CHEBI:30413"/>
    </ligand>
    <ligandPart>
        <name>Fe</name>
        <dbReference type="ChEBI" id="CHEBI:18248"/>
    </ligandPart>
</feature>
<gene>
    <name evidence="8" type="ORF">MERR_LOCUS23703</name>
</gene>
<dbReference type="GO" id="GO:0020037">
    <property type="term" value="F:heme binding"/>
    <property type="evidence" value="ECO:0007669"/>
    <property type="project" value="InterPro"/>
</dbReference>
<evidence type="ECO:0000256" key="6">
    <source>
        <dbReference type="PIRSR" id="PIRSR602401-1"/>
    </source>
</evidence>
<dbReference type="GO" id="GO:0005783">
    <property type="term" value="C:endoplasmic reticulum"/>
    <property type="evidence" value="ECO:0007669"/>
    <property type="project" value="TreeGrafter"/>
</dbReference>
<dbReference type="InterPro" id="IPR001128">
    <property type="entry name" value="Cyt_P450"/>
</dbReference>
<keyword evidence="3" id="KW-0812">Transmembrane</keyword>
<keyword evidence="7" id="KW-0503">Monooxygenase</keyword>
<evidence type="ECO:0000256" key="5">
    <source>
        <dbReference type="ARBA" id="ARBA00023136"/>
    </source>
</evidence>
<comment type="similarity">
    <text evidence="2 7">Belongs to the cytochrome P450 family.</text>
</comment>
<dbReference type="InterPro" id="IPR002401">
    <property type="entry name" value="Cyt_P450_E_grp-I"/>
</dbReference>
<reference evidence="8" key="1">
    <citation type="submission" date="2020-01" db="EMBL/GenBank/DDBJ databases">
        <authorList>
            <person name="Mishra B."/>
        </authorList>
    </citation>
    <scope>NUCLEOTIDE SEQUENCE [LARGE SCALE GENOMIC DNA]</scope>
</reference>
<dbReference type="Proteomes" id="UP000467841">
    <property type="component" value="Unassembled WGS sequence"/>
</dbReference>
<dbReference type="InterPro" id="IPR036396">
    <property type="entry name" value="Cyt_P450_sf"/>
</dbReference>
<organism evidence="8 9">
    <name type="scientific">Microthlaspi erraticum</name>
    <dbReference type="NCBI Taxonomy" id="1685480"/>
    <lineage>
        <taxon>Eukaryota</taxon>
        <taxon>Viridiplantae</taxon>
        <taxon>Streptophyta</taxon>
        <taxon>Embryophyta</taxon>
        <taxon>Tracheophyta</taxon>
        <taxon>Spermatophyta</taxon>
        <taxon>Magnoliopsida</taxon>
        <taxon>eudicotyledons</taxon>
        <taxon>Gunneridae</taxon>
        <taxon>Pentapetalae</taxon>
        <taxon>rosids</taxon>
        <taxon>malvids</taxon>
        <taxon>Brassicales</taxon>
        <taxon>Brassicaceae</taxon>
        <taxon>Coluteocarpeae</taxon>
        <taxon>Microthlaspi</taxon>
    </lineage>
</organism>
<keyword evidence="6 7" id="KW-0349">Heme</keyword>
<evidence type="ECO:0000256" key="1">
    <source>
        <dbReference type="ARBA" id="ARBA00004167"/>
    </source>
</evidence>
<evidence type="ECO:0008006" key="10">
    <source>
        <dbReference type="Google" id="ProtNLM"/>
    </source>
</evidence>
<evidence type="ECO:0000313" key="9">
    <source>
        <dbReference type="Proteomes" id="UP000467841"/>
    </source>
</evidence>